<keyword evidence="3" id="KW-0560">Oxidoreductase</keyword>
<evidence type="ECO:0000256" key="3">
    <source>
        <dbReference type="ARBA" id="ARBA00023002"/>
    </source>
</evidence>
<dbReference type="GO" id="GO:0030313">
    <property type="term" value="C:cell envelope"/>
    <property type="evidence" value="ECO:0007669"/>
    <property type="project" value="UniProtKB-SubCell"/>
</dbReference>
<feature type="domain" description="Di-haem cytochrome c peroxidase" evidence="5">
    <location>
        <begin position="34"/>
        <end position="269"/>
    </location>
</feature>
<feature type="signal peptide" evidence="4">
    <location>
        <begin position="1"/>
        <end position="28"/>
    </location>
</feature>
<dbReference type="InterPro" id="IPR051395">
    <property type="entry name" value="Cytochrome_c_Peroxidase/MauG"/>
</dbReference>
<dbReference type="Proteomes" id="UP001151081">
    <property type="component" value="Unassembled WGS sequence"/>
</dbReference>
<keyword evidence="2 4" id="KW-0732">Signal</keyword>
<dbReference type="GO" id="GO:0009055">
    <property type="term" value="F:electron transfer activity"/>
    <property type="evidence" value="ECO:0007669"/>
    <property type="project" value="InterPro"/>
</dbReference>
<proteinExistence type="predicted"/>
<evidence type="ECO:0000256" key="4">
    <source>
        <dbReference type="SAM" id="SignalP"/>
    </source>
</evidence>
<sequence>MIVLNVVTKRVMLLASAAVLLSSGTALAQNAAALEELGKRVFFDNISDPKRQGCHTCHDAANGWTGAVAGINKNGVVVPGANPKAAGRRKPPSNAYASFSPAFGETPKTVTVTLIPPAAACALGIMRVCTGGTFWDGRAEGTATPFTALPTFTGTGAITHVGTEIFKGNAALAAAYGLFLGPLADQALGPFPNDAEQNVPDGNDHGLPGAEAVCLHVKSAKYAELYTKAWGETINCADPAISFKRIGLALSAWQHSSEVNSFSSRRDEAVTTLDAQGNLVLALPFSSLTPEENLGHDLFYGRNDSGQNPDLKNARCALCHNSHNSVVLGPTLGSKGDELNQIYSDFAYHNIGVPPNFEIENFDPENGDAGLLEHADPSASFDTEDPNATPLAGHFKTPTLRNVDKRRGNGFTKAYMHNGYFKSLEQVVHFYNTSILLRDDVNCPPGTTADEAMERGCWPAAEFDTESQAGVVGTVGNLGLTAEEEAALVAFMKTLTDTVTPKQPKPYKKK</sequence>
<dbReference type="Gene3D" id="1.10.760.10">
    <property type="entry name" value="Cytochrome c-like domain"/>
    <property type="match status" value="2"/>
</dbReference>
<keyword evidence="7" id="KW-1185">Reference proteome</keyword>
<protein>
    <recommendedName>
        <fullName evidence="5">Di-haem cytochrome c peroxidase domain-containing protein</fullName>
    </recommendedName>
</protein>
<dbReference type="RefSeq" id="WP_272425169.1">
    <property type="nucleotide sequence ID" value="NZ_JAGTJJ010000035.1"/>
</dbReference>
<dbReference type="GO" id="GO:0004130">
    <property type="term" value="F:cytochrome-c peroxidase activity"/>
    <property type="evidence" value="ECO:0007669"/>
    <property type="project" value="TreeGrafter"/>
</dbReference>
<dbReference type="EMBL" id="JAGTJJ010000035">
    <property type="protein sequence ID" value="MDC3986144.1"/>
    <property type="molecule type" value="Genomic_DNA"/>
</dbReference>
<dbReference type="AlphaFoldDB" id="A0A9X3X9D8"/>
<dbReference type="InterPro" id="IPR004852">
    <property type="entry name" value="Di-haem_cyt_c_peroxidsae"/>
</dbReference>
<evidence type="ECO:0000256" key="2">
    <source>
        <dbReference type="ARBA" id="ARBA00022729"/>
    </source>
</evidence>
<evidence type="ECO:0000256" key="1">
    <source>
        <dbReference type="ARBA" id="ARBA00004196"/>
    </source>
</evidence>
<dbReference type="Pfam" id="PF03150">
    <property type="entry name" value="CCP_MauG"/>
    <property type="match status" value="1"/>
</dbReference>
<dbReference type="PANTHER" id="PTHR30600">
    <property type="entry name" value="CYTOCHROME C PEROXIDASE-RELATED"/>
    <property type="match status" value="1"/>
</dbReference>
<name>A0A9X3X9D8_9BACT</name>
<dbReference type="InterPro" id="IPR036909">
    <property type="entry name" value="Cyt_c-like_dom_sf"/>
</dbReference>
<gene>
    <name evidence="6" type="ORF">KEG57_37045</name>
</gene>
<reference evidence="6 7" key="1">
    <citation type="submission" date="2021-04" db="EMBL/GenBank/DDBJ databases">
        <title>Genome analysis of Polyangium sp.</title>
        <authorList>
            <person name="Li Y."/>
            <person name="Wang J."/>
        </authorList>
    </citation>
    <scope>NUCLEOTIDE SEQUENCE [LARGE SCALE GENOMIC DNA]</scope>
    <source>
        <strain evidence="6 7">SDU14</strain>
    </source>
</reference>
<accession>A0A9X3X9D8</accession>
<evidence type="ECO:0000313" key="7">
    <source>
        <dbReference type="Proteomes" id="UP001151081"/>
    </source>
</evidence>
<dbReference type="PANTHER" id="PTHR30600:SF10">
    <property type="entry name" value="BLL6722 PROTEIN"/>
    <property type="match status" value="1"/>
</dbReference>
<evidence type="ECO:0000313" key="6">
    <source>
        <dbReference type="EMBL" id="MDC3986144.1"/>
    </source>
</evidence>
<comment type="subcellular location">
    <subcellularLocation>
        <location evidence="1">Cell envelope</location>
    </subcellularLocation>
</comment>
<organism evidence="6 7">
    <name type="scientific">Polyangium jinanense</name>
    <dbReference type="NCBI Taxonomy" id="2829994"/>
    <lineage>
        <taxon>Bacteria</taxon>
        <taxon>Pseudomonadati</taxon>
        <taxon>Myxococcota</taxon>
        <taxon>Polyangia</taxon>
        <taxon>Polyangiales</taxon>
        <taxon>Polyangiaceae</taxon>
        <taxon>Polyangium</taxon>
    </lineage>
</organism>
<evidence type="ECO:0000259" key="5">
    <source>
        <dbReference type="Pfam" id="PF03150"/>
    </source>
</evidence>
<feature type="chain" id="PRO_5040737460" description="Di-haem cytochrome c peroxidase domain-containing protein" evidence="4">
    <location>
        <begin position="29"/>
        <end position="510"/>
    </location>
</feature>
<dbReference type="SUPFAM" id="SSF46626">
    <property type="entry name" value="Cytochrome c"/>
    <property type="match status" value="2"/>
</dbReference>
<dbReference type="GO" id="GO:0020037">
    <property type="term" value="F:heme binding"/>
    <property type="evidence" value="ECO:0007669"/>
    <property type="project" value="InterPro"/>
</dbReference>
<comment type="caution">
    <text evidence="6">The sequence shown here is derived from an EMBL/GenBank/DDBJ whole genome shotgun (WGS) entry which is preliminary data.</text>
</comment>